<dbReference type="InterPro" id="IPR007899">
    <property type="entry name" value="CHAD_dom"/>
</dbReference>
<dbReference type="PROSITE" id="PS51708">
    <property type="entry name" value="CHAD"/>
    <property type="match status" value="1"/>
</dbReference>
<proteinExistence type="predicted"/>
<evidence type="ECO:0000313" key="2">
    <source>
        <dbReference type="EMBL" id="PSW06701.1"/>
    </source>
</evidence>
<sequence length="319" mass="37882">MNVTKRDKLKFPKRKKDKINLDAKTDIYLPTYSFLITEFHYARQHEAGLLRDDDDEFLHQYRVSLRRSRAIISLLNGLFQPEQSEMLAITLKRMMQKTNLLRDLDVYLHKMDDYYGWLEHKHHQGLARFFDDMQNKRSKAFKELKQWMKTDNYKQQCKQVNELIERLSQAPTEAGQICCQQFGPKVIWKRAQKVLMLSRAISTDSPDSKFHQLRIECKKLRYLLEFFLPLFPAKQVKKQITTLKQLQDLLGEFNDSSIQQLFLAGYLATRKPNSHPYLAVERLLAITEKQQITAKNQIIQQLIDFADQQNIDSYQSLYR</sequence>
<dbReference type="Gene3D" id="1.40.20.10">
    <property type="entry name" value="CHAD domain"/>
    <property type="match status" value="1"/>
</dbReference>
<dbReference type="PANTHER" id="PTHR39339">
    <property type="entry name" value="SLR1444 PROTEIN"/>
    <property type="match status" value="1"/>
</dbReference>
<dbReference type="Proteomes" id="UP000240904">
    <property type="component" value="Unassembled WGS sequence"/>
</dbReference>
<dbReference type="SMART" id="SM00880">
    <property type="entry name" value="CHAD"/>
    <property type="match status" value="1"/>
</dbReference>
<dbReference type="AlphaFoldDB" id="A0A2T3N2Y7"/>
<reference evidence="2 3" key="1">
    <citation type="submission" date="2018-03" db="EMBL/GenBank/DDBJ databases">
        <title>Whole genome sequencing of Histamine producing bacteria.</title>
        <authorList>
            <person name="Butler K."/>
        </authorList>
    </citation>
    <scope>NUCLEOTIDE SEQUENCE [LARGE SCALE GENOMIC DNA]</scope>
    <source>
        <strain evidence="2 3">DSM 16190</strain>
    </source>
</reference>
<protein>
    <submittedName>
        <fullName evidence="2">Adenylate cyclase</fullName>
    </submittedName>
</protein>
<dbReference type="InterPro" id="IPR038186">
    <property type="entry name" value="CHAD_dom_sf"/>
</dbReference>
<feature type="domain" description="CHAD" evidence="1">
    <location>
        <begin position="24"/>
        <end position="312"/>
    </location>
</feature>
<organism evidence="2 3">
    <name type="scientific">Photobacterium lipolyticum</name>
    <dbReference type="NCBI Taxonomy" id="266810"/>
    <lineage>
        <taxon>Bacteria</taxon>
        <taxon>Pseudomonadati</taxon>
        <taxon>Pseudomonadota</taxon>
        <taxon>Gammaproteobacteria</taxon>
        <taxon>Vibrionales</taxon>
        <taxon>Vibrionaceae</taxon>
        <taxon>Photobacterium</taxon>
    </lineage>
</organism>
<accession>A0A2T3N2Y7</accession>
<comment type="caution">
    <text evidence="2">The sequence shown here is derived from an EMBL/GenBank/DDBJ whole genome shotgun (WGS) entry which is preliminary data.</text>
</comment>
<keyword evidence="3" id="KW-1185">Reference proteome</keyword>
<dbReference type="Pfam" id="PF05235">
    <property type="entry name" value="CHAD"/>
    <property type="match status" value="1"/>
</dbReference>
<gene>
    <name evidence="2" type="ORF">C9I89_03980</name>
</gene>
<name>A0A2T3N2Y7_9GAMM</name>
<dbReference type="PANTHER" id="PTHR39339:SF1">
    <property type="entry name" value="CHAD DOMAIN-CONTAINING PROTEIN"/>
    <property type="match status" value="1"/>
</dbReference>
<dbReference type="OrthoDB" id="9810154at2"/>
<evidence type="ECO:0000259" key="1">
    <source>
        <dbReference type="PROSITE" id="PS51708"/>
    </source>
</evidence>
<dbReference type="RefSeq" id="WP_107282065.1">
    <property type="nucleotide sequence ID" value="NZ_PYMC01000002.1"/>
</dbReference>
<evidence type="ECO:0000313" key="3">
    <source>
        <dbReference type="Proteomes" id="UP000240904"/>
    </source>
</evidence>
<dbReference type="EMBL" id="PYMC01000002">
    <property type="protein sequence ID" value="PSW06701.1"/>
    <property type="molecule type" value="Genomic_DNA"/>
</dbReference>